<reference evidence="1" key="2">
    <citation type="submission" date="2013-05" db="EMBL/GenBank/DDBJ databases">
        <authorList>
            <person name="Carter J.-M."/>
            <person name="Baker S.C."/>
            <person name="Pink R."/>
            <person name="Carter D.R.F."/>
            <person name="Collins A."/>
            <person name="Tomlin J."/>
            <person name="Gibbs M."/>
            <person name="Breuker C.J."/>
        </authorList>
    </citation>
    <scope>NUCLEOTIDE SEQUENCE</scope>
    <source>
        <tissue evidence="1">Ovary</tissue>
    </source>
</reference>
<dbReference type="AlphaFoldDB" id="S4PWJ8"/>
<organism evidence="1">
    <name type="scientific">Pararge aegeria</name>
    <name type="common">speckled wood butterfly</name>
    <dbReference type="NCBI Taxonomy" id="116150"/>
    <lineage>
        <taxon>Eukaryota</taxon>
        <taxon>Metazoa</taxon>
        <taxon>Ecdysozoa</taxon>
        <taxon>Arthropoda</taxon>
        <taxon>Hexapoda</taxon>
        <taxon>Insecta</taxon>
        <taxon>Pterygota</taxon>
        <taxon>Neoptera</taxon>
        <taxon>Endopterygota</taxon>
        <taxon>Lepidoptera</taxon>
        <taxon>Glossata</taxon>
        <taxon>Ditrysia</taxon>
        <taxon>Papilionoidea</taxon>
        <taxon>Nymphalidae</taxon>
        <taxon>Satyrinae</taxon>
        <taxon>Satyrini</taxon>
        <taxon>Parargina</taxon>
        <taxon>Pararge</taxon>
    </lineage>
</organism>
<proteinExistence type="predicted"/>
<evidence type="ECO:0000313" key="1">
    <source>
        <dbReference type="EMBL" id="JAA85897.1"/>
    </source>
</evidence>
<protein>
    <submittedName>
        <fullName evidence="1">Uncharacterized protein</fullName>
    </submittedName>
</protein>
<accession>S4PWJ8</accession>
<dbReference type="EMBL" id="GAIX01006663">
    <property type="protein sequence ID" value="JAA85897.1"/>
    <property type="molecule type" value="Transcribed_RNA"/>
</dbReference>
<name>S4PWJ8_9NEOP</name>
<sequence>MCTRRHLYTSKSRFVYFQVASKSRHLLTLQSSRGSVTNLLSLVNALMCEYALLSRDYDNERRKSHVPRVALPYKPLQYLTH</sequence>
<reference evidence="1" key="1">
    <citation type="journal article" date="2013" name="BMC Genomics">
        <title>Unscrambling butterfly oogenesis.</title>
        <authorList>
            <person name="Carter J.M."/>
            <person name="Baker S.C."/>
            <person name="Pink R."/>
            <person name="Carter D.R."/>
            <person name="Collins A."/>
            <person name="Tomlin J."/>
            <person name="Gibbs M."/>
            <person name="Breuker C.J."/>
        </authorList>
    </citation>
    <scope>NUCLEOTIDE SEQUENCE</scope>
    <source>
        <tissue evidence="1">Ovary</tissue>
    </source>
</reference>